<protein>
    <submittedName>
        <fullName evidence="2">Uncharacterized protein</fullName>
    </submittedName>
</protein>
<accession>A0A016SCX8</accession>
<dbReference type="EMBL" id="JARK01001586">
    <property type="protein sequence ID" value="EYB88232.1"/>
    <property type="molecule type" value="Genomic_DNA"/>
</dbReference>
<evidence type="ECO:0000313" key="3">
    <source>
        <dbReference type="Proteomes" id="UP000024635"/>
    </source>
</evidence>
<name>A0A016SCX8_9BILA</name>
<feature type="region of interest" description="Disordered" evidence="1">
    <location>
        <begin position="39"/>
        <end position="63"/>
    </location>
</feature>
<evidence type="ECO:0000256" key="1">
    <source>
        <dbReference type="SAM" id="MobiDB-lite"/>
    </source>
</evidence>
<reference evidence="3" key="1">
    <citation type="journal article" date="2015" name="Nat. Genet.">
        <title>The genome and transcriptome of the zoonotic hookworm Ancylostoma ceylanicum identify infection-specific gene families.</title>
        <authorList>
            <person name="Schwarz E.M."/>
            <person name="Hu Y."/>
            <person name="Antoshechkin I."/>
            <person name="Miller M.M."/>
            <person name="Sternberg P.W."/>
            <person name="Aroian R.V."/>
        </authorList>
    </citation>
    <scope>NUCLEOTIDE SEQUENCE</scope>
    <source>
        <strain evidence="3">HY135</strain>
    </source>
</reference>
<dbReference type="AlphaFoldDB" id="A0A016SCX8"/>
<keyword evidence="3" id="KW-1185">Reference proteome</keyword>
<gene>
    <name evidence="2" type="primary">Acey_s0250.g140</name>
    <name evidence="2" type="ORF">Y032_0250g140</name>
</gene>
<evidence type="ECO:0000313" key="2">
    <source>
        <dbReference type="EMBL" id="EYB88232.1"/>
    </source>
</evidence>
<dbReference type="Proteomes" id="UP000024635">
    <property type="component" value="Unassembled WGS sequence"/>
</dbReference>
<proteinExistence type="predicted"/>
<organism evidence="2 3">
    <name type="scientific">Ancylostoma ceylanicum</name>
    <dbReference type="NCBI Taxonomy" id="53326"/>
    <lineage>
        <taxon>Eukaryota</taxon>
        <taxon>Metazoa</taxon>
        <taxon>Ecdysozoa</taxon>
        <taxon>Nematoda</taxon>
        <taxon>Chromadorea</taxon>
        <taxon>Rhabditida</taxon>
        <taxon>Rhabditina</taxon>
        <taxon>Rhabditomorpha</taxon>
        <taxon>Strongyloidea</taxon>
        <taxon>Ancylostomatidae</taxon>
        <taxon>Ancylostomatinae</taxon>
        <taxon>Ancylostoma</taxon>
    </lineage>
</organism>
<comment type="caution">
    <text evidence="2">The sequence shown here is derived from an EMBL/GenBank/DDBJ whole genome shotgun (WGS) entry which is preliminary data.</text>
</comment>
<sequence length="106" mass="10414">MPEFYDNNIGSSLGQGFLVETVVVVAGGAVVVAPVVDEGAPDVDEGAPDVDEGAPDVTEDDGDVGVVTDDAAELAAGVETDAPVAGDGLGETLGCACSAPKRANKI</sequence>